<dbReference type="Proteomes" id="UP000321291">
    <property type="component" value="Chromosome"/>
</dbReference>
<organism evidence="6 7">
    <name type="scientific">Arachidicoccus ginsenosidivorans</name>
    <dbReference type="NCBI Taxonomy" id="496057"/>
    <lineage>
        <taxon>Bacteria</taxon>
        <taxon>Pseudomonadati</taxon>
        <taxon>Bacteroidota</taxon>
        <taxon>Chitinophagia</taxon>
        <taxon>Chitinophagales</taxon>
        <taxon>Chitinophagaceae</taxon>
        <taxon>Arachidicoccus</taxon>
    </lineage>
</organism>
<gene>
    <name evidence="6" type="ORF">FSB73_11390</name>
</gene>
<keyword evidence="2" id="KW-0812">Transmembrane</keyword>
<dbReference type="PANTHER" id="PTHR30386">
    <property type="entry name" value="MEMBRANE FUSION SUBUNIT OF EMRAB-TOLC MULTIDRUG EFFLUX PUMP"/>
    <property type="match status" value="1"/>
</dbReference>
<dbReference type="KEGG" id="agi:FSB73_11390"/>
<dbReference type="InterPro" id="IPR058982">
    <property type="entry name" value="Beta-barrel_AprE"/>
</dbReference>
<dbReference type="Gene3D" id="2.40.30.170">
    <property type="match status" value="1"/>
</dbReference>
<evidence type="ECO:0000256" key="1">
    <source>
        <dbReference type="ARBA" id="ARBA00004167"/>
    </source>
</evidence>
<evidence type="ECO:0000256" key="2">
    <source>
        <dbReference type="ARBA" id="ARBA00022692"/>
    </source>
</evidence>
<dbReference type="EMBL" id="CP042434">
    <property type="protein sequence ID" value="QEC72186.1"/>
    <property type="molecule type" value="Genomic_DNA"/>
</dbReference>
<keyword evidence="4" id="KW-0472">Membrane</keyword>
<dbReference type="GO" id="GO:0016020">
    <property type="term" value="C:membrane"/>
    <property type="evidence" value="ECO:0007669"/>
    <property type="project" value="UniProtKB-SubCell"/>
</dbReference>
<accession>A0A5B8VNG2</accession>
<evidence type="ECO:0000256" key="4">
    <source>
        <dbReference type="ARBA" id="ARBA00023136"/>
    </source>
</evidence>
<protein>
    <submittedName>
        <fullName evidence="6">HlyD family efflux transporter periplasmic adaptor subunit</fullName>
    </submittedName>
</protein>
<dbReference type="RefSeq" id="WP_146782061.1">
    <property type="nucleotide sequence ID" value="NZ_CP042434.1"/>
</dbReference>
<dbReference type="AlphaFoldDB" id="A0A5B8VNG2"/>
<keyword evidence="7" id="KW-1185">Reference proteome</keyword>
<name>A0A5B8VNG2_9BACT</name>
<keyword evidence="3" id="KW-1133">Transmembrane helix</keyword>
<feature type="domain" description="AprE-like beta-barrel" evidence="5">
    <location>
        <begin position="58"/>
        <end position="138"/>
    </location>
</feature>
<dbReference type="PRINTS" id="PR01490">
    <property type="entry name" value="RTXTOXIND"/>
</dbReference>
<dbReference type="OrthoDB" id="7057889at2"/>
<evidence type="ECO:0000259" key="5">
    <source>
        <dbReference type="Pfam" id="PF26002"/>
    </source>
</evidence>
<dbReference type="InterPro" id="IPR050739">
    <property type="entry name" value="MFP"/>
</dbReference>
<proteinExistence type="predicted"/>
<dbReference type="PANTHER" id="PTHR30386:SF26">
    <property type="entry name" value="TRANSPORT PROTEIN COMB"/>
    <property type="match status" value="1"/>
</dbReference>
<evidence type="ECO:0000256" key="3">
    <source>
        <dbReference type="ARBA" id="ARBA00022989"/>
    </source>
</evidence>
<sequence>MNEWEANYVFKAPFSGVIQFLGFWSDGEFISKGEELFSIIPSDDKYYGQVLLSENSGAGKVEIGQSVIIKLKDFPYLEFGYVRGVVASISLATNVEQTSSGKVGYYMIFVKLESGLRTNYGKKLTYKHGISGSVEIITQRRRLFERLFDNIKYLKHE</sequence>
<evidence type="ECO:0000313" key="6">
    <source>
        <dbReference type="EMBL" id="QEC72186.1"/>
    </source>
</evidence>
<reference evidence="6 7" key="1">
    <citation type="journal article" date="2017" name="Int. J. Syst. Evol. Microbiol.">
        <title>Arachidicoccus ginsenosidivorans sp. nov., with ginsenoside-converting activity isolated from ginseng cultivating soil.</title>
        <authorList>
            <person name="Siddiqi M.Z."/>
            <person name="Aslam Z."/>
            <person name="Im W.T."/>
        </authorList>
    </citation>
    <scope>NUCLEOTIDE SEQUENCE [LARGE SCALE GENOMIC DNA]</scope>
    <source>
        <strain evidence="6 7">Gsoil 809</strain>
    </source>
</reference>
<comment type="subcellular location">
    <subcellularLocation>
        <location evidence="1">Membrane</location>
        <topology evidence="1">Single-pass membrane protein</topology>
    </subcellularLocation>
</comment>
<dbReference type="Pfam" id="PF26002">
    <property type="entry name" value="Beta-barrel_AprE"/>
    <property type="match status" value="1"/>
</dbReference>
<evidence type="ECO:0000313" key="7">
    <source>
        <dbReference type="Proteomes" id="UP000321291"/>
    </source>
</evidence>